<name>A0ABN9QYS0_9DINO</name>
<dbReference type="EMBL" id="CAUYUJ010004914">
    <property type="protein sequence ID" value="CAK0811555.1"/>
    <property type="molecule type" value="Genomic_DNA"/>
</dbReference>
<evidence type="ECO:0000313" key="1">
    <source>
        <dbReference type="EMBL" id="CAK0811555.1"/>
    </source>
</evidence>
<feature type="non-terminal residue" evidence="1">
    <location>
        <position position="238"/>
    </location>
</feature>
<reference evidence="1" key="1">
    <citation type="submission" date="2023-10" db="EMBL/GenBank/DDBJ databases">
        <authorList>
            <person name="Chen Y."/>
            <person name="Shah S."/>
            <person name="Dougan E. K."/>
            <person name="Thang M."/>
            <person name="Chan C."/>
        </authorList>
    </citation>
    <scope>NUCLEOTIDE SEQUENCE [LARGE SCALE GENOMIC DNA]</scope>
</reference>
<dbReference type="Proteomes" id="UP001189429">
    <property type="component" value="Unassembled WGS sequence"/>
</dbReference>
<keyword evidence="2" id="KW-1185">Reference proteome</keyword>
<sequence length="238" mass="27075">AKEAATSWVTHLSHLSEAHMTKFEKHVFNDPGLMGQVRIAADADPPEVLWRHRGRCDQIYMFLASRFLANPDGVLDCEGVHGQWKWIMDNKCSAKFKMVNAILKCSSELHINGGFPNENDIRPYIVQVRAALLRELAAVDPEISAGARTDWVYRRRFNMSLEDSDLLRPRPPTAGVIPKYHYTFEYARGTYIKNLLQPLKMFLFTGLPNSPYFFIAENKTFAGREAKAEGQELGRTVS</sequence>
<comment type="caution">
    <text evidence="1">The sequence shown here is derived from an EMBL/GenBank/DDBJ whole genome shotgun (WGS) entry which is preliminary data.</text>
</comment>
<protein>
    <submittedName>
        <fullName evidence="1">Uncharacterized protein</fullName>
    </submittedName>
</protein>
<evidence type="ECO:0000313" key="2">
    <source>
        <dbReference type="Proteomes" id="UP001189429"/>
    </source>
</evidence>
<organism evidence="1 2">
    <name type="scientific">Prorocentrum cordatum</name>
    <dbReference type="NCBI Taxonomy" id="2364126"/>
    <lineage>
        <taxon>Eukaryota</taxon>
        <taxon>Sar</taxon>
        <taxon>Alveolata</taxon>
        <taxon>Dinophyceae</taxon>
        <taxon>Prorocentrales</taxon>
        <taxon>Prorocentraceae</taxon>
        <taxon>Prorocentrum</taxon>
    </lineage>
</organism>
<gene>
    <name evidence="1" type="ORF">PCOR1329_LOCUS16113</name>
</gene>
<proteinExistence type="predicted"/>
<accession>A0ABN9QYS0</accession>
<feature type="non-terminal residue" evidence="1">
    <location>
        <position position="1"/>
    </location>
</feature>